<keyword evidence="7" id="KW-1185">Reference proteome</keyword>
<evidence type="ECO:0000256" key="2">
    <source>
        <dbReference type="ARBA" id="ARBA00022729"/>
    </source>
</evidence>
<comment type="similarity">
    <text evidence="1">Belongs to the 'GDSL' lipolytic enzyme family.</text>
</comment>
<keyword evidence="3" id="KW-0378">Hydrolase</keyword>
<organism evidence="6 7">
    <name type="scientific">Ficus carica</name>
    <name type="common">Common fig</name>
    <dbReference type="NCBI Taxonomy" id="3494"/>
    <lineage>
        <taxon>Eukaryota</taxon>
        <taxon>Viridiplantae</taxon>
        <taxon>Streptophyta</taxon>
        <taxon>Embryophyta</taxon>
        <taxon>Tracheophyta</taxon>
        <taxon>Spermatophyta</taxon>
        <taxon>Magnoliopsida</taxon>
        <taxon>eudicotyledons</taxon>
        <taxon>Gunneridae</taxon>
        <taxon>Pentapetalae</taxon>
        <taxon>rosids</taxon>
        <taxon>fabids</taxon>
        <taxon>Rosales</taxon>
        <taxon>Moraceae</taxon>
        <taxon>Ficeae</taxon>
        <taxon>Ficus</taxon>
    </lineage>
</organism>
<evidence type="ECO:0000256" key="3">
    <source>
        <dbReference type="ARBA" id="ARBA00022801"/>
    </source>
</evidence>
<evidence type="ECO:0000256" key="4">
    <source>
        <dbReference type="ARBA" id="ARBA00023180"/>
    </source>
</evidence>
<reference evidence="6" key="1">
    <citation type="submission" date="2023-07" db="EMBL/GenBank/DDBJ databases">
        <title>draft genome sequence of fig (Ficus carica).</title>
        <authorList>
            <person name="Takahashi T."/>
            <person name="Nishimura K."/>
        </authorList>
    </citation>
    <scope>NUCLEOTIDE SEQUENCE</scope>
</reference>
<feature type="chain" id="PRO_5041700937" description="GDSL esterase/lipase At5g14450-like" evidence="5">
    <location>
        <begin position="23"/>
        <end position="384"/>
    </location>
</feature>
<dbReference type="Pfam" id="PF00657">
    <property type="entry name" value="Lipase_GDSL"/>
    <property type="match status" value="1"/>
</dbReference>
<evidence type="ECO:0000256" key="1">
    <source>
        <dbReference type="ARBA" id="ARBA00008668"/>
    </source>
</evidence>
<dbReference type="InterPro" id="IPR035669">
    <property type="entry name" value="SGNH_plant_lipase-like"/>
</dbReference>
<dbReference type="PANTHER" id="PTHR22835:SF546">
    <property type="entry name" value="GDSL-LIKE LIPASE_ACYLHYDROLASE"/>
    <property type="match status" value="1"/>
</dbReference>
<dbReference type="AlphaFoldDB" id="A0AA87ZZE4"/>
<comment type="caution">
    <text evidence="6">The sequence shown here is derived from an EMBL/GenBank/DDBJ whole genome shotgun (WGS) entry which is preliminary data.</text>
</comment>
<dbReference type="Gene3D" id="3.40.50.1110">
    <property type="entry name" value="SGNH hydrolase"/>
    <property type="match status" value="1"/>
</dbReference>
<keyword evidence="4" id="KW-0325">Glycoprotein</keyword>
<gene>
    <name evidence="6" type="ORF">TIFTF001_011829</name>
</gene>
<accession>A0AA87ZZE4</accession>
<dbReference type="CDD" id="cd01837">
    <property type="entry name" value="SGNH_plant_lipase_like"/>
    <property type="match status" value="1"/>
</dbReference>
<proteinExistence type="inferred from homology"/>
<name>A0AA87ZZE4_FICCA</name>
<feature type="signal peptide" evidence="5">
    <location>
        <begin position="1"/>
        <end position="22"/>
    </location>
</feature>
<dbReference type="EMBL" id="BTGU01000014">
    <property type="protein sequence ID" value="GMN42620.1"/>
    <property type="molecule type" value="Genomic_DNA"/>
</dbReference>
<dbReference type="InterPro" id="IPR001087">
    <property type="entry name" value="GDSL"/>
</dbReference>
<dbReference type="GO" id="GO:0016788">
    <property type="term" value="F:hydrolase activity, acting on ester bonds"/>
    <property type="evidence" value="ECO:0007669"/>
    <property type="project" value="InterPro"/>
</dbReference>
<dbReference type="InterPro" id="IPR036514">
    <property type="entry name" value="SGNH_hydro_sf"/>
</dbReference>
<evidence type="ECO:0008006" key="8">
    <source>
        <dbReference type="Google" id="ProtNLM"/>
    </source>
</evidence>
<dbReference type="PANTHER" id="PTHR22835">
    <property type="entry name" value="ZINC FINGER FYVE DOMAIN CONTAINING PROTEIN"/>
    <property type="match status" value="1"/>
</dbReference>
<protein>
    <recommendedName>
        <fullName evidence="8">GDSL esterase/lipase At5g14450-like</fullName>
    </recommendedName>
</protein>
<evidence type="ECO:0000313" key="7">
    <source>
        <dbReference type="Proteomes" id="UP001187192"/>
    </source>
</evidence>
<evidence type="ECO:0000256" key="5">
    <source>
        <dbReference type="SAM" id="SignalP"/>
    </source>
</evidence>
<keyword evidence="2 5" id="KW-0732">Signal</keyword>
<sequence>METKARFIFAFCIVTWIMRIGCEEVTDVSPCDFPAIYNFGDSNSDTGGGSAAFYPTGPPCGETFFNRPAGRGSDGRLLIDFIAKRLGLRYLSPYLDSIGANFRHGANFAIGGSTIRRQNESYFLNGVSPFPLDIQVVQFTQFKSRTGWFYNQAKKSSIRRNLPRPEDFLKALYVFDIGQNDLAAGFRTMNIEKFKAEIPDIINQFATAVQNLYQQGARSFWIHNTGPIGCLAVTLHYLHDPLPAGYVDRQGCVKFQNDMAIEFNRQLKRKVTDLREKLPLAALTYVDLYAAKYELLSNAKKEGFLDKASICCGYHVDNDHVWCGNKGKINGTEIYAGSCKDPSLYISWDGVHYTEAANRWIANQIAKGTFSDPRVPITHACYRQ</sequence>
<dbReference type="SUPFAM" id="SSF52266">
    <property type="entry name" value="SGNH hydrolase"/>
    <property type="match status" value="1"/>
</dbReference>
<dbReference type="Gramene" id="FCD_00001827-RA">
    <property type="protein sequence ID" value="FCD_00001827-RA:cds"/>
    <property type="gene ID" value="FCD_00001827"/>
</dbReference>
<evidence type="ECO:0000313" key="6">
    <source>
        <dbReference type="EMBL" id="GMN42620.1"/>
    </source>
</evidence>
<dbReference type="Proteomes" id="UP001187192">
    <property type="component" value="Unassembled WGS sequence"/>
</dbReference>